<dbReference type="AlphaFoldDB" id="A0A918X8U4"/>
<organism evidence="1 2">
    <name type="scientific">Streptomyces finlayi</name>
    <dbReference type="NCBI Taxonomy" id="67296"/>
    <lineage>
        <taxon>Bacteria</taxon>
        <taxon>Bacillati</taxon>
        <taxon>Actinomycetota</taxon>
        <taxon>Actinomycetes</taxon>
        <taxon>Kitasatosporales</taxon>
        <taxon>Streptomycetaceae</taxon>
        <taxon>Streptomyces</taxon>
    </lineage>
</organism>
<reference evidence="1" key="1">
    <citation type="journal article" date="2014" name="Int. J. Syst. Evol. Microbiol.">
        <title>Complete genome sequence of Corynebacterium casei LMG S-19264T (=DSM 44701T), isolated from a smear-ripened cheese.</title>
        <authorList>
            <consortium name="US DOE Joint Genome Institute (JGI-PGF)"/>
            <person name="Walter F."/>
            <person name="Albersmeier A."/>
            <person name="Kalinowski J."/>
            <person name="Ruckert C."/>
        </authorList>
    </citation>
    <scope>NUCLEOTIDE SEQUENCE</scope>
    <source>
        <strain evidence="1">JCM 4637</strain>
    </source>
</reference>
<comment type="caution">
    <text evidence="1">The sequence shown here is derived from an EMBL/GenBank/DDBJ whole genome shotgun (WGS) entry which is preliminary data.</text>
</comment>
<name>A0A918X8U4_9ACTN</name>
<evidence type="ECO:0000313" key="1">
    <source>
        <dbReference type="EMBL" id="GHD18833.1"/>
    </source>
</evidence>
<gene>
    <name evidence="1" type="ORF">GCM10010334_82030</name>
</gene>
<reference evidence="1" key="2">
    <citation type="submission" date="2020-09" db="EMBL/GenBank/DDBJ databases">
        <authorList>
            <person name="Sun Q."/>
            <person name="Ohkuma M."/>
        </authorList>
    </citation>
    <scope>NUCLEOTIDE SEQUENCE</scope>
    <source>
        <strain evidence="1">JCM 4637</strain>
    </source>
</reference>
<protein>
    <submittedName>
        <fullName evidence="1">Uncharacterized protein</fullName>
    </submittedName>
</protein>
<evidence type="ECO:0000313" key="2">
    <source>
        <dbReference type="Proteomes" id="UP000638353"/>
    </source>
</evidence>
<proteinExistence type="predicted"/>
<dbReference type="Proteomes" id="UP000638353">
    <property type="component" value="Unassembled WGS sequence"/>
</dbReference>
<sequence length="64" mass="6880">MVRAARIRGRGPGVLVCGAVRLMRRPQGGGAVGVVQRVVAHRQTELIVLCSRHVTQMKINVPPA</sequence>
<dbReference type="EMBL" id="BMVC01000031">
    <property type="protein sequence ID" value="GHD18833.1"/>
    <property type="molecule type" value="Genomic_DNA"/>
</dbReference>
<accession>A0A918X8U4</accession>